<keyword evidence="2" id="KW-1185">Reference proteome</keyword>
<comment type="caution">
    <text evidence="1">The sequence shown here is derived from an EMBL/GenBank/DDBJ whole genome shotgun (WGS) entry which is preliminary data.</text>
</comment>
<organism evidence="1 2">
    <name type="scientific">Prunus dulcis</name>
    <name type="common">Almond</name>
    <name type="synonym">Amygdalus dulcis</name>
    <dbReference type="NCBI Taxonomy" id="3755"/>
    <lineage>
        <taxon>Eukaryota</taxon>
        <taxon>Viridiplantae</taxon>
        <taxon>Streptophyta</taxon>
        <taxon>Embryophyta</taxon>
        <taxon>Tracheophyta</taxon>
        <taxon>Spermatophyta</taxon>
        <taxon>Magnoliopsida</taxon>
        <taxon>eudicotyledons</taxon>
        <taxon>Gunneridae</taxon>
        <taxon>Pentapetalae</taxon>
        <taxon>rosids</taxon>
        <taxon>fabids</taxon>
        <taxon>Rosales</taxon>
        <taxon>Rosaceae</taxon>
        <taxon>Amygdaloideae</taxon>
        <taxon>Amygdaleae</taxon>
        <taxon>Prunus</taxon>
    </lineage>
</organism>
<name>A0AAD4YYW1_PRUDU</name>
<proteinExistence type="predicted"/>
<dbReference type="PANTHER" id="PTHR47150">
    <property type="entry name" value="OS12G0169200 PROTEIN"/>
    <property type="match status" value="1"/>
</dbReference>
<protein>
    <submittedName>
        <fullName evidence="1">Uncharacterized protein</fullName>
    </submittedName>
</protein>
<evidence type="ECO:0000313" key="2">
    <source>
        <dbReference type="Proteomes" id="UP001054821"/>
    </source>
</evidence>
<sequence>MHDVCNYDAYFVQKCDAAGILGILPKQKLTIVIRMLAYDSSVDHVDEIARMGKSTTLETMVRFFFNDV</sequence>
<gene>
    <name evidence="1" type="ORF">L3X38_035513</name>
</gene>
<dbReference type="Proteomes" id="UP001054821">
    <property type="component" value="Chromosome 6"/>
</dbReference>
<evidence type="ECO:0000313" key="1">
    <source>
        <dbReference type="EMBL" id="KAI5326439.1"/>
    </source>
</evidence>
<dbReference type="PANTHER" id="PTHR47150:SF5">
    <property type="entry name" value="OS07G0546750 PROTEIN"/>
    <property type="match status" value="1"/>
</dbReference>
<reference evidence="1 2" key="1">
    <citation type="journal article" date="2022" name="G3 (Bethesda)">
        <title>Whole-genome sequence and methylome profiling of the almond [Prunus dulcis (Mill.) D.A. Webb] cultivar 'Nonpareil'.</title>
        <authorList>
            <person name="D'Amico-Willman K.M."/>
            <person name="Ouma W.Z."/>
            <person name="Meulia T."/>
            <person name="Sideli G.M."/>
            <person name="Gradziel T.M."/>
            <person name="Fresnedo-Ramirez J."/>
        </authorList>
    </citation>
    <scope>NUCLEOTIDE SEQUENCE [LARGE SCALE GENOMIC DNA]</scope>
    <source>
        <strain evidence="1">Clone GOH B32 T37-40</strain>
    </source>
</reference>
<accession>A0AAD4YYW1</accession>
<dbReference type="EMBL" id="JAJFAZ020000006">
    <property type="protein sequence ID" value="KAI5326439.1"/>
    <property type="molecule type" value="Genomic_DNA"/>
</dbReference>
<dbReference type="AlphaFoldDB" id="A0AAD4YYW1"/>